<evidence type="ECO:0000313" key="6">
    <source>
        <dbReference type="EMBL" id="MDG0867821.1"/>
    </source>
</evidence>
<feature type="domain" description="NAD-dependent epimerase/dehydratase" evidence="5">
    <location>
        <begin position="7"/>
        <end position="183"/>
    </location>
</feature>
<dbReference type="GO" id="GO:0016491">
    <property type="term" value="F:oxidoreductase activity"/>
    <property type="evidence" value="ECO:0007669"/>
    <property type="project" value="UniProtKB-KW"/>
</dbReference>
<comment type="similarity">
    <text evidence="1">Belongs to the NAD(P)-dependent epimerase/dehydratase family.</text>
</comment>
<evidence type="ECO:0000313" key="8">
    <source>
        <dbReference type="Proteomes" id="UP001219901"/>
    </source>
</evidence>
<keyword evidence="8" id="KW-1185">Reference proteome</keyword>
<dbReference type="Pfam" id="PF01370">
    <property type="entry name" value="Epimerase"/>
    <property type="match status" value="1"/>
</dbReference>
<evidence type="ECO:0000256" key="4">
    <source>
        <dbReference type="SAM" id="MobiDB-lite"/>
    </source>
</evidence>
<proteinExistence type="inferred from homology"/>
<reference evidence="7" key="2">
    <citation type="journal article" date="2023" name="Nat. Commun.">
        <title>Cultivation of marine bacteria of the SAR202 clade.</title>
        <authorList>
            <person name="Lim Y."/>
            <person name="Seo J.H."/>
            <person name="Giovannoni S.J."/>
            <person name="Kang I."/>
            <person name="Cho J.C."/>
        </authorList>
    </citation>
    <scope>NUCLEOTIDE SEQUENCE</scope>
    <source>
        <strain evidence="7">JH1073</strain>
    </source>
</reference>
<feature type="compositionally biased region" description="Polar residues" evidence="4">
    <location>
        <begin position="253"/>
        <end position="263"/>
    </location>
</feature>
<dbReference type="PANTHER" id="PTHR43103:SF5">
    <property type="entry name" value="4-EPIMERASE, PUTATIVE (AFU_ORTHOLOGUE AFUA_7G00360)-RELATED"/>
    <property type="match status" value="1"/>
</dbReference>
<organism evidence="7 8">
    <name type="scientific">Candidatus Lucifugimonas marina</name>
    <dbReference type="NCBI Taxonomy" id="3038979"/>
    <lineage>
        <taxon>Bacteria</taxon>
        <taxon>Bacillati</taxon>
        <taxon>Chloroflexota</taxon>
        <taxon>Dehalococcoidia</taxon>
        <taxon>SAR202 cluster</taxon>
        <taxon>Candidatus Lucifugimonadales</taxon>
        <taxon>Candidatus Lucifugimonadaceae</taxon>
        <taxon>Candidatus Lucifugimonas</taxon>
    </lineage>
</organism>
<accession>A0AAJ5ZKZ4</accession>
<dbReference type="EMBL" id="CP046147">
    <property type="protein sequence ID" value="WFG40562.1"/>
    <property type="molecule type" value="Genomic_DNA"/>
</dbReference>
<gene>
    <name evidence="6" type="ORF">GKO46_12170</name>
    <name evidence="7" type="ORF">GKO48_13435</name>
</gene>
<keyword evidence="3" id="KW-0520">NAD</keyword>
<dbReference type="Proteomes" id="UP001321249">
    <property type="component" value="Unassembled WGS sequence"/>
</dbReference>
<dbReference type="SUPFAM" id="SSF51735">
    <property type="entry name" value="NAD(P)-binding Rossmann-fold domains"/>
    <property type="match status" value="1"/>
</dbReference>
<protein>
    <submittedName>
        <fullName evidence="7">NAD-dependent epimerase/dehydratase family protein</fullName>
    </submittedName>
</protein>
<reference evidence="8 9" key="1">
    <citation type="submission" date="2019-11" db="EMBL/GenBank/DDBJ databases">
        <authorList>
            <person name="Cho J.-C."/>
        </authorList>
    </citation>
    <scope>NUCLEOTIDE SEQUENCE [LARGE SCALE GENOMIC DNA]</scope>
    <source>
        <strain evidence="7 8">JH1073</strain>
        <strain evidence="6 9">JH702</strain>
    </source>
</reference>
<dbReference type="EMBL" id="WMBE01000004">
    <property type="protein sequence ID" value="MDG0867821.1"/>
    <property type="molecule type" value="Genomic_DNA"/>
</dbReference>
<evidence type="ECO:0000256" key="1">
    <source>
        <dbReference type="ARBA" id="ARBA00007637"/>
    </source>
</evidence>
<dbReference type="Gene3D" id="3.40.50.720">
    <property type="entry name" value="NAD(P)-binding Rossmann-like Domain"/>
    <property type="match status" value="1"/>
</dbReference>
<feature type="compositionally biased region" description="Basic and acidic residues" evidence="4">
    <location>
        <begin position="264"/>
        <end position="276"/>
    </location>
</feature>
<dbReference type="PANTHER" id="PTHR43103">
    <property type="entry name" value="NUCLEOSIDE-DIPHOSPHATE-SUGAR EPIMERASE"/>
    <property type="match status" value="1"/>
</dbReference>
<dbReference type="Proteomes" id="UP001219901">
    <property type="component" value="Chromosome"/>
</dbReference>
<evidence type="ECO:0000256" key="3">
    <source>
        <dbReference type="ARBA" id="ARBA00023027"/>
    </source>
</evidence>
<evidence type="ECO:0000313" key="9">
    <source>
        <dbReference type="Proteomes" id="UP001321249"/>
    </source>
</evidence>
<evidence type="ECO:0000259" key="5">
    <source>
        <dbReference type="Pfam" id="PF01370"/>
    </source>
</evidence>
<dbReference type="InterPro" id="IPR036291">
    <property type="entry name" value="NAD(P)-bd_dom_sf"/>
</dbReference>
<reference evidence="8" key="3">
    <citation type="submission" date="2023-06" db="EMBL/GenBank/DDBJ databases">
        <title>Pangenomics reveal diversification of enzyme families and niche specialization in globally abundant SAR202 bacteria.</title>
        <authorList>
            <person name="Saw J.H.W."/>
        </authorList>
    </citation>
    <scope>NUCLEOTIDE SEQUENCE [LARGE SCALE GENOMIC DNA]</scope>
    <source>
        <strain evidence="8">JH1073</strain>
    </source>
</reference>
<evidence type="ECO:0000256" key="2">
    <source>
        <dbReference type="ARBA" id="ARBA00023002"/>
    </source>
</evidence>
<evidence type="ECO:0000313" key="7">
    <source>
        <dbReference type="EMBL" id="WFG40562.1"/>
    </source>
</evidence>
<dbReference type="InterPro" id="IPR001509">
    <property type="entry name" value="Epimerase_deHydtase"/>
</dbReference>
<feature type="region of interest" description="Disordered" evidence="4">
    <location>
        <begin position="250"/>
        <end position="282"/>
    </location>
</feature>
<name>A0AAJ5ZKZ4_9CHLR</name>
<dbReference type="RefSeq" id="WP_342826782.1">
    <property type="nucleotide sequence ID" value="NZ_CP046146.1"/>
</dbReference>
<sequence>MADKKKVLVTGLSGLVGTALRKDFEEKYELSSLSRYGTEGLDDAHNFKGNIAEIETMIPAFEGQHTVVHLAADRSANANWESALRNNFVGVYNVYEAAKRTGVKRVVFGSSQHAIGGFYRDEPYKSILQGNYEGIEHGKFKKIDETVPFRPDGYYGASKGYAEGLGSYYSEWHGISSINIRIGWTISDDDPTVAPGGLSMWLSHRDTAQIHVKAVDAPDDLMYTVVFAMSDNHWNIFSLDKAREVLGYEPQDNAGTELNPNKSLSERDDTDFKQHEEDPESY</sequence>
<dbReference type="AlphaFoldDB" id="A0AAJ5ZKZ4"/>
<keyword evidence="2" id="KW-0560">Oxidoreductase</keyword>